<dbReference type="Proteomes" id="UP000041770">
    <property type="component" value="Unassembled WGS sequence"/>
</dbReference>
<dbReference type="EMBL" id="CWQY01000104">
    <property type="protein sequence ID" value="CSD47545.1"/>
    <property type="molecule type" value="Genomic_DNA"/>
</dbReference>
<reference evidence="1 2" key="1">
    <citation type="submission" date="2015-07" db="EMBL/GenBank/DDBJ databases">
        <authorList>
            <consortium name="Pathogen Informatics"/>
        </authorList>
    </citation>
    <scope>NUCLEOTIDE SEQUENCE [LARGE SCALE GENOMIC DNA]</scope>
    <source>
        <strain evidence="1 2">A316</strain>
    </source>
</reference>
<evidence type="ECO:0000313" key="2">
    <source>
        <dbReference type="Proteomes" id="UP000041770"/>
    </source>
</evidence>
<gene>
    <name evidence="1" type="ORF">ERS013200_04241</name>
</gene>
<evidence type="ECO:0000313" key="1">
    <source>
        <dbReference type="EMBL" id="CSD47545.1"/>
    </source>
</evidence>
<protein>
    <submittedName>
        <fullName evidence="1">Uncharacterized protein</fullName>
    </submittedName>
</protein>
<dbReference type="AlphaFoldDB" id="A0A655TUR4"/>
<name>A0A655TUR4_VIBCL</name>
<organism evidence="1 2">
    <name type="scientific">Vibrio cholerae</name>
    <dbReference type="NCBI Taxonomy" id="666"/>
    <lineage>
        <taxon>Bacteria</taxon>
        <taxon>Pseudomonadati</taxon>
        <taxon>Pseudomonadota</taxon>
        <taxon>Gammaproteobacteria</taxon>
        <taxon>Vibrionales</taxon>
        <taxon>Vibrionaceae</taxon>
        <taxon>Vibrio</taxon>
    </lineage>
</organism>
<proteinExistence type="predicted"/>
<accession>A0A655TUR4</accession>
<sequence length="86" mass="9762">MPQHGTANGRVNHLGFSGQLTVFMLDGFGNTYFNASVQLSSLSTVRLLSLSRTSQVHTFAFRIDLFTGHVVQTQYHVLRRYDDWIT</sequence>